<protein>
    <submittedName>
        <fullName evidence="2">Uncharacterized protein</fullName>
    </submittedName>
</protein>
<organism evidence="2 3">
    <name type="scientific">Phanerochaete sordida</name>
    <dbReference type="NCBI Taxonomy" id="48140"/>
    <lineage>
        <taxon>Eukaryota</taxon>
        <taxon>Fungi</taxon>
        <taxon>Dikarya</taxon>
        <taxon>Basidiomycota</taxon>
        <taxon>Agaricomycotina</taxon>
        <taxon>Agaricomycetes</taxon>
        <taxon>Polyporales</taxon>
        <taxon>Phanerochaetaceae</taxon>
        <taxon>Phanerochaete</taxon>
    </lineage>
</organism>
<evidence type="ECO:0000313" key="2">
    <source>
        <dbReference type="EMBL" id="GJE94491.1"/>
    </source>
</evidence>
<evidence type="ECO:0000313" key="3">
    <source>
        <dbReference type="Proteomes" id="UP000703269"/>
    </source>
</evidence>
<sequence>MRCSERSSAVRICVRYPELLQTARSLRSSVGLVPTPLSEVGDASRRVGTSQLHDARAKPTSPIYIGHSLTSASPISFSSHHVTASSLSLPPRPSPRLRPAPSAQRSLERGSDNAVHVAPRRTDEVISCNKTLPVATECTRRP</sequence>
<name>A0A9P3GGG0_9APHY</name>
<feature type="region of interest" description="Disordered" evidence="1">
    <location>
        <begin position="39"/>
        <end position="62"/>
    </location>
</feature>
<dbReference type="Proteomes" id="UP000703269">
    <property type="component" value="Unassembled WGS sequence"/>
</dbReference>
<reference evidence="2 3" key="1">
    <citation type="submission" date="2021-08" db="EMBL/GenBank/DDBJ databases">
        <title>Draft Genome Sequence of Phanerochaete sordida strain YK-624.</title>
        <authorList>
            <person name="Mori T."/>
            <person name="Dohra H."/>
            <person name="Suzuki T."/>
            <person name="Kawagishi H."/>
            <person name="Hirai H."/>
        </authorList>
    </citation>
    <scope>NUCLEOTIDE SEQUENCE [LARGE SCALE GENOMIC DNA]</scope>
    <source>
        <strain evidence="2 3">YK-624</strain>
    </source>
</reference>
<accession>A0A9P3GGG0</accession>
<proteinExistence type="predicted"/>
<comment type="caution">
    <text evidence="2">The sequence shown here is derived from an EMBL/GenBank/DDBJ whole genome shotgun (WGS) entry which is preliminary data.</text>
</comment>
<feature type="region of interest" description="Disordered" evidence="1">
    <location>
        <begin position="80"/>
        <end position="117"/>
    </location>
</feature>
<gene>
    <name evidence="2" type="ORF">PsYK624_106610</name>
</gene>
<keyword evidence="3" id="KW-1185">Reference proteome</keyword>
<dbReference type="AlphaFoldDB" id="A0A9P3GGG0"/>
<evidence type="ECO:0000256" key="1">
    <source>
        <dbReference type="SAM" id="MobiDB-lite"/>
    </source>
</evidence>
<dbReference type="EMBL" id="BPQB01000040">
    <property type="protein sequence ID" value="GJE94491.1"/>
    <property type="molecule type" value="Genomic_DNA"/>
</dbReference>